<dbReference type="HOGENOM" id="CLU_211801_0_0_6"/>
<dbReference type="CDD" id="cd06558">
    <property type="entry name" value="crotonase-like"/>
    <property type="match status" value="1"/>
</dbReference>
<dbReference type="InterPro" id="IPR029045">
    <property type="entry name" value="ClpP/crotonase-like_dom_sf"/>
</dbReference>
<dbReference type="PANTHER" id="PTHR11941:SF54">
    <property type="entry name" value="ENOYL-COA HYDRATASE, MITOCHONDRIAL"/>
    <property type="match status" value="1"/>
</dbReference>
<comment type="similarity">
    <text evidence="1">Belongs to the enoyl-CoA hydratase/isomerase family.</text>
</comment>
<feature type="non-terminal residue" evidence="2">
    <location>
        <position position="1"/>
    </location>
</feature>
<comment type="caution">
    <text evidence="2">The sequence shown here is derived from an EMBL/GenBank/DDBJ whole genome shotgun (WGS) entry which is preliminary data.</text>
</comment>
<feature type="non-terminal residue" evidence="2">
    <location>
        <position position="56"/>
    </location>
</feature>
<accession>F3CHA2</accession>
<gene>
    <name evidence="2" type="ORF">Pgy4_37376</name>
</gene>
<evidence type="ECO:0000313" key="2">
    <source>
        <dbReference type="EMBL" id="EGH18644.1"/>
    </source>
</evidence>
<dbReference type="BioCyc" id="PSYR875330:G11XH-7140-MONOMER"/>
<dbReference type="EMBL" id="ADWY01002978">
    <property type="protein sequence ID" value="EGH18644.1"/>
    <property type="molecule type" value="Genomic_DNA"/>
</dbReference>
<keyword evidence="2" id="KW-0413">Isomerase</keyword>
<dbReference type="GO" id="GO:0016853">
    <property type="term" value="F:isomerase activity"/>
    <property type="evidence" value="ECO:0007669"/>
    <property type="project" value="UniProtKB-KW"/>
</dbReference>
<dbReference type="GO" id="GO:0006635">
    <property type="term" value="P:fatty acid beta-oxidation"/>
    <property type="evidence" value="ECO:0007669"/>
    <property type="project" value="TreeGrafter"/>
</dbReference>
<evidence type="ECO:0000313" key="3">
    <source>
        <dbReference type="Proteomes" id="UP000005466"/>
    </source>
</evidence>
<dbReference type="InterPro" id="IPR001753">
    <property type="entry name" value="Enoyl-CoA_hydra/iso"/>
</dbReference>
<proteinExistence type="inferred from homology"/>
<dbReference type="PANTHER" id="PTHR11941">
    <property type="entry name" value="ENOYL-COA HYDRATASE-RELATED"/>
    <property type="match status" value="1"/>
</dbReference>
<sequence>RPKSLNALNAQLIDELNHALDQFEADSAIGCIVLTGSEKAFAAGADIKEMVDLSYP</sequence>
<dbReference type="SUPFAM" id="SSF52096">
    <property type="entry name" value="ClpP/crotonase"/>
    <property type="match status" value="1"/>
</dbReference>
<dbReference type="Proteomes" id="UP000005466">
    <property type="component" value="Unassembled WGS sequence"/>
</dbReference>
<dbReference type="AlphaFoldDB" id="F3CHA2"/>
<protein>
    <submittedName>
        <fullName evidence="2">Enoyl-CoA hydratase/isomerase</fullName>
    </submittedName>
</protein>
<name>F3CHA2_PSESG</name>
<dbReference type="Pfam" id="PF00378">
    <property type="entry name" value="ECH_1"/>
    <property type="match status" value="1"/>
</dbReference>
<reference evidence="2 3" key="1">
    <citation type="journal article" date="2011" name="PLoS Pathog.">
        <title>Dynamic evolution of pathogenicity revealed by sequencing and comparative genomics of 19 Pseudomonas syringae isolates.</title>
        <authorList>
            <person name="Baltrus D.A."/>
            <person name="Nishimura M.T."/>
            <person name="Romanchuk A."/>
            <person name="Chang J.H."/>
            <person name="Mukhtar M.S."/>
            <person name="Cherkis K."/>
            <person name="Roach J."/>
            <person name="Grant S.R."/>
            <person name="Jones C.D."/>
            <person name="Dangl J.L."/>
        </authorList>
    </citation>
    <scope>NUCLEOTIDE SEQUENCE [LARGE SCALE GENOMIC DNA]</scope>
    <source>
        <strain evidence="3">race 4</strain>
    </source>
</reference>
<dbReference type="Gene3D" id="3.90.226.10">
    <property type="entry name" value="2-enoyl-CoA Hydratase, Chain A, domain 1"/>
    <property type="match status" value="1"/>
</dbReference>
<organism evidence="2 3">
    <name type="scientific">Pseudomonas savastanoi pv. glycinea str. race 4</name>
    <dbReference type="NCBI Taxonomy" id="875330"/>
    <lineage>
        <taxon>Bacteria</taxon>
        <taxon>Pseudomonadati</taxon>
        <taxon>Pseudomonadota</taxon>
        <taxon>Gammaproteobacteria</taxon>
        <taxon>Pseudomonadales</taxon>
        <taxon>Pseudomonadaceae</taxon>
        <taxon>Pseudomonas</taxon>
    </lineage>
</organism>
<evidence type="ECO:0000256" key="1">
    <source>
        <dbReference type="ARBA" id="ARBA00005254"/>
    </source>
</evidence>